<protein>
    <submittedName>
        <fullName evidence="1">Uncharacterized protein</fullName>
    </submittedName>
</protein>
<organism evidence="1 2">
    <name type="scientific">Hoylesella saccharolytica F0055</name>
    <dbReference type="NCBI Taxonomy" id="1127699"/>
    <lineage>
        <taxon>Bacteria</taxon>
        <taxon>Pseudomonadati</taxon>
        <taxon>Bacteroidota</taxon>
        <taxon>Bacteroidia</taxon>
        <taxon>Bacteroidales</taxon>
        <taxon>Prevotellaceae</taxon>
        <taxon>Hoylesella</taxon>
    </lineage>
</organism>
<name>L1N6D8_9BACT</name>
<sequence>MCFVISKIIIVYLRIGSWRKKNDKELAFTGEKQNAELKFNNYLSFVKYI</sequence>
<accession>L1N6D8</accession>
<dbReference type="AlphaFoldDB" id="L1N6D8"/>
<evidence type="ECO:0000313" key="1">
    <source>
        <dbReference type="EMBL" id="EKX98771.1"/>
    </source>
</evidence>
<dbReference type="Proteomes" id="UP000010433">
    <property type="component" value="Unassembled WGS sequence"/>
</dbReference>
<gene>
    <name evidence="1" type="ORF">HMPREF9151_01891</name>
</gene>
<keyword evidence="2" id="KW-1185">Reference proteome</keyword>
<comment type="caution">
    <text evidence="1">The sequence shown here is derived from an EMBL/GenBank/DDBJ whole genome shotgun (WGS) entry which is preliminary data.</text>
</comment>
<dbReference type="HOGENOM" id="CLU_3139275_0_0_10"/>
<dbReference type="EMBL" id="AMEP01000108">
    <property type="protein sequence ID" value="EKX98771.1"/>
    <property type="molecule type" value="Genomic_DNA"/>
</dbReference>
<evidence type="ECO:0000313" key="2">
    <source>
        <dbReference type="Proteomes" id="UP000010433"/>
    </source>
</evidence>
<reference evidence="1 2" key="1">
    <citation type="submission" date="2012-05" db="EMBL/GenBank/DDBJ databases">
        <authorList>
            <person name="Weinstock G."/>
            <person name="Sodergren E."/>
            <person name="Lobos E.A."/>
            <person name="Fulton L."/>
            <person name="Fulton R."/>
            <person name="Courtney L."/>
            <person name="Fronick C."/>
            <person name="O'Laughlin M."/>
            <person name="Godfrey J."/>
            <person name="Wilson R.M."/>
            <person name="Miner T."/>
            <person name="Farmer C."/>
            <person name="Delehaunty K."/>
            <person name="Cordes M."/>
            <person name="Minx P."/>
            <person name="Tomlinson C."/>
            <person name="Chen J."/>
            <person name="Wollam A."/>
            <person name="Pepin K.H."/>
            <person name="Bhonagiri V."/>
            <person name="Zhang X."/>
            <person name="Suruliraj S."/>
            <person name="Warren W."/>
            <person name="Mitreva M."/>
            <person name="Mardis E.R."/>
            <person name="Wilson R.K."/>
        </authorList>
    </citation>
    <scope>NUCLEOTIDE SEQUENCE [LARGE SCALE GENOMIC DNA]</scope>
    <source>
        <strain evidence="1 2">F0055</strain>
    </source>
</reference>
<proteinExistence type="predicted"/>